<keyword evidence="2" id="KW-0408">Iron</keyword>
<dbReference type="EC" id="3.5.1.88" evidence="3"/>
<dbReference type="InterPro" id="IPR036821">
    <property type="entry name" value="Peptide_deformylase_sf"/>
</dbReference>
<gene>
    <name evidence="3" type="ORF">IAA70_05660</name>
</gene>
<dbReference type="PANTHER" id="PTHR10458">
    <property type="entry name" value="PEPTIDE DEFORMYLASE"/>
    <property type="match status" value="1"/>
</dbReference>
<dbReference type="Proteomes" id="UP000824258">
    <property type="component" value="Unassembled WGS sequence"/>
</dbReference>
<dbReference type="EMBL" id="DVGD01000179">
    <property type="protein sequence ID" value="HIR09869.1"/>
    <property type="molecule type" value="Genomic_DNA"/>
</dbReference>
<dbReference type="Gene3D" id="3.90.45.10">
    <property type="entry name" value="Peptide deformylase"/>
    <property type="match status" value="1"/>
</dbReference>
<dbReference type="GO" id="GO:0042586">
    <property type="term" value="F:peptide deformylase activity"/>
    <property type="evidence" value="ECO:0007669"/>
    <property type="project" value="UniProtKB-EC"/>
</dbReference>
<dbReference type="SUPFAM" id="SSF56420">
    <property type="entry name" value="Peptide deformylase"/>
    <property type="match status" value="1"/>
</dbReference>
<evidence type="ECO:0000256" key="1">
    <source>
        <dbReference type="ARBA" id="ARBA00010759"/>
    </source>
</evidence>
<comment type="similarity">
    <text evidence="1">Belongs to the polypeptide deformylase family.</text>
</comment>
<organism evidence="3 4">
    <name type="scientific">Candidatus Avoscillospira stercoripullorum</name>
    <dbReference type="NCBI Taxonomy" id="2840709"/>
    <lineage>
        <taxon>Bacteria</taxon>
        <taxon>Bacillati</taxon>
        <taxon>Bacillota</taxon>
        <taxon>Clostridia</taxon>
        <taxon>Eubacteriales</taxon>
        <taxon>Oscillospiraceae</taxon>
        <taxon>Oscillospiraceae incertae sedis</taxon>
        <taxon>Candidatus Avoscillospira</taxon>
    </lineage>
</organism>
<evidence type="ECO:0000256" key="2">
    <source>
        <dbReference type="ARBA" id="ARBA00023004"/>
    </source>
</evidence>
<evidence type="ECO:0000313" key="3">
    <source>
        <dbReference type="EMBL" id="HIR09869.1"/>
    </source>
</evidence>
<dbReference type="AlphaFoldDB" id="A0A9D1A7V6"/>
<name>A0A9D1A7V6_9FIRM</name>
<dbReference type="PIRSF" id="PIRSF004749">
    <property type="entry name" value="Pep_def"/>
    <property type="match status" value="1"/>
</dbReference>
<reference evidence="3" key="1">
    <citation type="submission" date="2020-10" db="EMBL/GenBank/DDBJ databases">
        <authorList>
            <person name="Gilroy R."/>
        </authorList>
    </citation>
    <scope>NUCLEOTIDE SEQUENCE</scope>
    <source>
        <strain evidence="3">ChiHjej9B8-7071</strain>
    </source>
</reference>
<evidence type="ECO:0000313" key="4">
    <source>
        <dbReference type="Proteomes" id="UP000824258"/>
    </source>
</evidence>
<dbReference type="NCBIfam" id="NF006670">
    <property type="entry name" value="PRK09218.1"/>
    <property type="match status" value="1"/>
</dbReference>
<dbReference type="InterPro" id="IPR023635">
    <property type="entry name" value="Peptide_deformylase"/>
</dbReference>
<reference evidence="3" key="2">
    <citation type="journal article" date="2021" name="PeerJ">
        <title>Extensive microbial diversity within the chicken gut microbiome revealed by metagenomics and culture.</title>
        <authorList>
            <person name="Gilroy R."/>
            <person name="Ravi A."/>
            <person name="Getino M."/>
            <person name="Pursley I."/>
            <person name="Horton D.L."/>
            <person name="Alikhan N.F."/>
            <person name="Baker D."/>
            <person name="Gharbi K."/>
            <person name="Hall N."/>
            <person name="Watson M."/>
            <person name="Adriaenssens E.M."/>
            <person name="Foster-Nyarko E."/>
            <person name="Jarju S."/>
            <person name="Secka A."/>
            <person name="Antonio M."/>
            <person name="Oren A."/>
            <person name="Chaudhuri R.R."/>
            <person name="La Ragione R."/>
            <person name="Hildebrand F."/>
            <person name="Pallen M.J."/>
        </authorList>
    </citation>
    <scope>NUCLEOTIDE SEQUENCE</scope>
    <source>
        <strain evidence="3">ChiHjej9B8-7071</strain>
    </source>
</reference>
<keyword evidence="3" id="KW-0378">Hydrolase</keyword>
<proteinExistence type="inferred from homology"/>
<dbReference type="PRINTS" id="PR01576">
    <property type="entry name" value="PDEFORMYLASE"/>
</dbReference>
<accession>A0A9D1A7V6</accession>
<dbReference type="CDD" id="cd00487">
    <property type="entry name" value="Pep_deformylase"/>
    <property type="match status" value="1"/>
</dbReference>
<dbReference type="PANTHER" id="PTHR10458:SF22">
    <property type="entry name" value="PEPTIDE DEFORMYLASE"/>
    <property type="match status" value="1"/>
</dbReference>
<dbReference type="Pfam" id="PF01327">
    <property type="entry name" value="Pep_deformylase"/>
    <property type="match status" value="1"/>
</dbReference>
<sequence>MVREICRDEAVLSTKSQPATAADLAVAADLLETLRYHKDGCVGMAANMIGICKRIIAFEGEDGYQVMFNPVILKKSEPYETQEGCLSISGVRPVKRFGTIKVCWQNERFQERRKTFTGFTAQIIQHEIDHCEGILI</sequence>
<comment type="caution">
    <text evidence="3">The sequence shown here is derived from an EMBL/GenBank/DDBJ whole genome shotgun (WGS) entry which is preliminary data.</text>
</comment>
<protein>
    <submittedName>
        <fullName evidence="3">Peptide deformylase</fullName>
        <ecNumber evidence="3">3.5.1.88</ecNumber>
    </submittedName>
</protein>